<organism evidence="9 10">
    <name type="scientific">Steinernema carpocapsae</name>
    <name type="common">Entomopathogenic nematode</name>
    <dbReference type="NCBI Taxonomy" id="34508"/>
    <lineage>
        <taxon>Eukaryota</taxon>
        <taxon>Metazoa</taxon>
        <taxon>Ecdysozoa</taxon>
        <taxon>Nematoda</taxon>
        <taxon>Chromadorea</taxon>
        <taxon>Rhabditida</taxon>
        <taxon>Tylenchina</taxon>
        <taxon>Panagrolaimomorpha</taxon>
        <taxon>Strongyloidoidea</taxon>
        <taxon>Steinernematidae</taxon>
        <taxon>Steinernema</taxon>
    </lineage>
</organism>
<feature type="compositionally biased region" description="Low complexity" evidence="7">
    <location>
        <begin position="375"/>
        <end position="420"/>
    </location>
</feature>
<dbReference type="SUPFAM" id="SSF49354">
    <property type="entry name" value="PapD-like"/>
    <property type="match status" value="1"/>
</dbReference>
<evidence type="ECO:0000256" key="4">
    <source>
        <dbReference type="ARBA" id="ARBA00023273"/>
    </source>
</evidence>
<dbReference type="InterPro" id="IPR013783">
    <property type="entry name" value="Ig-like_fold"/>
</dbReference>
<keyword evidence="3" id="KW-0206">Cytoskeleton</keyword>
<evidence type="ECO:0000313" key="9">
    <source>
        <dbReference type="EMBL" id="TKR88603.1"/>
    </source>
</evidence>
<dbReference type="InterPro" id="IPR008962">
    <property type="entry name" value="PapD-like_sf"/>
</dbReference>
<comment type="function">
    <text evidence="5">Central component in molecular interactions underlying sperm crawling. Forms an extensive filament system that extends from sperm villipoda, along the leading edge of the pseudopod.</text>
</comment>
<feature type="domain" description="MSP" evidence="8">
    <location>
        <begin position="430"/>
        <end position="548"/>
    </location>
</feature>
<keyword evidence="10" id="KW-1185">Reference proteome</keyword>
<evidence type="ECO:0000256" key="2">
    <source>
        <dbReference type="ARBA" id="ARBA00022490"/>
    </source>
</evidence>
<protein>
    <recommendedName>
        <fullName evidence="8">MSP domain-containing protein</fullName>
    </recommendedName>
</protein>
<evidence type="ECO:0000256" key="3">
    <source>
        <dbReference type="ARBA" id="ARBA00023212"/>
    </source>
</evidence>
<dbReference type="GO" id="GO:0005856">
    <property type="term" value="C:cytoskeleton"/>
    <property type="evidence" value="ECO:0007669"/>
    <property type="project" value="UniProtKB-SubCell"/>
</dbReference>
<reference evidence="9 10" key="2">
    <citation type="journal article" date="2019" name="G3 (Bethesda)">
        <title>Hybrid Assembly of the Genome of the Entomopathogenic Nematode Steinernema carpocapsae Identifies the X-Chromosome.</title>
        <authorList>
            <person name="Serra L."/>
            <person name="Macchietto M."/>
            <person name="Macias-Munoz A."/>
            <person name="McGill C.J."/>
            <person name="Rodriguez I.M."/>
            <person name="Rodriguez B."/>
            <person name="Murad R."/>
            <person name="Mortazavi A."/>
        </authorList>
    </citation>
    <scope>NUCLEOTIDE SEQUENCE [LARGE SCALE GENOMIC DNA]</scope>
    <source>
        <strain evidence="9 10">ALL</strain>
    </source>
</reference>
<dbReference type="Gene3D" id="2.60.40.10">
    <property type="entry name" value="Immunoglobulins"/>
    <property type="match status" value="1"/>
</dbReference>
<comment type="subcellular location">
    <subcellularLocation>
        <location evidence="6">Cell projection</location>
        <location evidence="6">Pseudopodium</location>
    </subcellularLocation>
    <subcellularLocation>
        <location evidence="1">Cytoplasm</location>
        <location evidence="1">Cytoskeleton</location>
    </subcellularLocation>
</comment>
<evidence type="ECO:0000259" key="8">
    <source>
        <dbReference type="PROSITE" id="PS50202"/>
    </source>
</evidence>
<evidence type="ECO:0000256" key="1">
    <source>
        <dbReference type="ARBA" id="ARBA00004245"/>
    </source>
</evidence>
<dbReference type="STRING" id="34508.A0A4U5NZ32"/>
<name>A0A4U5NZ32_STECR</name>
<accession>A0A4U5NZ32</accession>
<comment type="caution">
    <text evidence="9">The sequence shown here is derived from an EMBL/GenBank/DDBJ whole genome shotgun (WGS) entry which is preliminary data.</text>
</comment>
<feature type="compositionally biased region" description="Basic and acidic residues" evidence="7">
    <location>
        <begin position="298"/>
        <end position="312"/>
    </location>
</feature>
<evidence type="ECO:0000256" key="6">
    <source>
        <dbReference type="ARBA" id="ARBA00037818"/>
    </source>
</evidence>
<evidence type="ECO:0000313" key="10">
    <source>
        <dbReference type="Proteomes" id="UP000298663"/>
    </source>
</evidence>
<sequence length="548" mass="59451">MQSAPIPNTTLSRHAPASRNHLSGRFPPHLISTVPKPPCGRVHARSPGRNWNFLGFRGRFIASTYPPTQMDPTPLEESLFEYLLVKATLLACFFWKWNDTARAIQWRDSVSNAEKLRDNVKKSPPPTKPDFSSVSKDDQANVSDAESSLKVLTTGRKFSKKFSDSSGGSGPENSDAAAEVMQGSKKEREGGEKPFLPKKLSNSLRSLMSYLEKSERAPAATQGAETGTKDTEAGSKRKLTKPVDSVQPEDGRSVKDKPAVYTVDVIKTQGSDVSVASGAAEASKPQESSQNVRAAAEAPKEQPQESSKKPKEQPAASESTEKPKKMTGDPAVPVFVEAPKEIPAVQELTEKPKEPLMNSLRETSKEEPVAQEPMTSEASTSTSNADSSTSGSGTTSGSSTSSVYLTTGSGTSTTGVMSESASSGSVTPRDIMFEPSKYVVFNAPFGDRAVTYHMRVTNVSLHPVGFAIKTNALSRISTEPPNGILQPKEKIAVAVTVQSFNYDEVDVSQDRIAYDYIKVDPSVKTYSYAIFQGQETRYKKNIFIRYNP</sequence>
<dbReference type="AlphaFoldDB" id="A0A4U5NZ32"/>
<evidence type="ECO:0000256" key="7">
    <source>
        <dbReference type="SAM" id="MobiDB-lite"/>
    </source>
</evidence>
<dbReference type="Pfam" id="PF00635">
    <property type="entry name" value="Motile_Sperm"/>
    <property type="match status" value="1"/>
</dbReference>
<feature type="compositionally biased region" description="Polar residues" evidence="7">
    <location>
        <begin position="1"/>
        <end position="12"/>
    </location>
</feature>
<reference evidence="9 10" key="1">
    <citation type="journal article" date="2015" name="Genome Biol.">
        <title>Comparative genomics of Steinernema reveals deeply conserved gene regulatory networks.</title>
        <authorList>
            <person name="Dillman A.R."/>
            <person name="Macchietto M."/>
            <person name="Porter C.F."/>
            <person name="Rogers A."/>
            <person name="Williams B."/>
            <person name="Antoshechkin I."/>
            <person name="Lee M.M."/>
            <person name="Goodwin Z."/>
            <person name="Lu X."/>
            <person name="Lewis E.E."/>
            <person name="Goodrich-Blair H."/>
            <person name="Stock S.P."/>
            <person name="Adams B.J."/>
            <person name="Sternberg P.W."/>
            <person name="Mortazavi A."/>
        </authorList>
    </citation>
    <scope>NUCLEOTIDE SEQUENCE [LARGE SCALE GENOMIC DNA]</scope>
    <source>
        <strain evidence="9 10">ALL</strain>
    </source>
</reference>
<dbReference type="Proteomes" id="UP000298663">
    <property type="component" value="Unassembled WGS sequence"/>
</dbReference>
<feature type="compositionally biased region" description="Basic and acidic residues" evidence="7">
    <location>
        <begin position="249"/>
        <end position="258"/>
    </location>
</feature>
<evidence type="ECO:0000256" key="5">
    <source>
        <dbReference type="ARBA" id="ARBA00037744"/>
    </source>
</evidence>
<keyword evidence="4" id="KW-0966">Cell projection</keyword>
<feature type="region of interest" description="Disordered" evidence="7">
    <location>
        <begin position="116"/>
        <end position="428"/>
    </location>
</feature>
<dbReference type="GO" id="GO:0031143">
    <property type="term" value="C:pseudopodium"/>
    <property type="evidence" value="ECO:0007669"/>
    <property type="project" value="UniProtKB-SubCell"/>
</dbReference>
<dbReference type="PANTHER" id="PTHR22920:SF21">
    <property type="entry name" value="MAJOR SPERM PROTEIN"/>
    <property type="match status" value="1"/>
</dbReference>
<dbReference type="OrthoDB" id="5784816at2759"/>
<keyword evidence="2" id="KW-0963">Cytoplasm</keyword>
<feature type="compositionally biased region" description="Polar residues" evidence="7">
    <location>
        <begin position="130"/>
        <end position="146"/>
    </location>
</feature>
<dbReference type="InterPro" id="IPR000535">
    <property type="entry name" value="MSP_dom"/>
</dbReference>
<dbReference type="PROSITE" id="PS50202">
    <property type="entry name" value="MSP"/>
    <property type="match status" value="1"/>
</dbReference>
<dbReference type="InterPro" id="IPR051155">
    <property type="entry name" value="Nematode_MSP"/>
</dbReference>
<gene>
    <name evidence="9" type="ORF">L596_012818</name>
</gene>
<dbReference type="PANTHER" id="PTHR22920">
    <property type="entry name" value="MAJOR SPERM PROTEIN"/>
    <property type="match status" value="1"/>
</dbReference>
<proteinExistence type="predicted"/>
<feature type="region of interest" description="Disordered" evidence="7">
    <location>
        <begin position="1"/>
        <end position="27"/>
    </location>
</feature>
<dbReference type="EMBL" id="AZBU02000003">
    <property type="protein sequence ID" value="TKR88603.1"/>
    <property type="molecule type" value="Genomic_DNA"/>
</dbReference>